<evidence type="ECO:0000313" key="6">
    <source>
        <dbReference type="EMBL" id="THH28870.1"/>
    </source>
</evidence>
<dbReference type="SUPFAM" id="SSF52540">
    <property type="entry name" value="P-loop containing nucleoside triphosphate hydrolases"/>
    <property type="match status" value="1"/>
</dbReference>
<feature type="compositionally biased region" description="Polar residues" evidence="4">
    <location>
        <begin position="308"/>
        <end position="330"/>
    </location>
</feature>
<dbReference type="GO" id="GO:0009378">
    <property type="term" value="F:four-way junction helicase activity"/>
    <property type="evidence" value="ECO:0007669"/>
    <property type="project" value="TreeGrafter"/>
</dbReference>
<evidence type="ECO:0000256" key="1">
    <source>
        <dbReference type="ARBA" id="ARBA00005446"/>
    </source>
</evidence>
<name>A0A4S4MZM0_9APHY</name>
<accession>A0A4S4MZM0</accession>
<dbReference type="InterPro" id="IPR001650">
    <property type="entry name" value="Helicase_C-like"/>
</dbReference>
<dbReference type="EMBL" id="SGPM01000153">
    <property type="protein sequence ID" value="THH28870.1"/>
    <property type="molecule type" value="Genomic_DNA"/>
</dbReference>
<dbReference type="EC" id="5.6.2.4" evidence="3"/>
<gene>
    <name evidence="6" type="ORF">EUX98_g5330</name>
</gene>
<dbReference type="GO" id="GO:0005694">
    <property type="term" value="C:chromosome"/>
    <property type="evidence" value="ECO:0007669"/>
    <property type="project" value="TreeGrafter"/>
</dbReference>
<keyword evidence="7" id="KW-1185">Reference proteome</keyword>
<evidence type="ECO:0000256" key="2">
    <source>
        <dbReference type="ARBA" id="ARBA00034617"/>
    </source>
</evidence>
<evidence type="ECO:0000256" key="4">
    <source>
        <dbReference type="SAM" id="MobiDB-lite"/>
    </source>
</evidence>
<dbReference type="GO" id="GO:0005737">
    <property type="term" value="C:cytoplasm"/>
    <property type="evidence" value="ECO:0007669"/>
    <property type="project" value="TreeGrafter"/>
</dbReference>
<dbReference type="GO" id="GO:0000724">
    <property type="term" value="P:double-strand break repair via homologous recombination"/>
    <property type="evidence" value="ECO:0007669"/>
    <property type="project" value="TreeGrafter"/>
</dbReference>
<feature type="compositionally biased region" description="Basic and acidic residues" evidence="4">
    <location>
        <begin position="193"/>
        <end position="212"/>
    </location>
</feature>
<protein>
    <recommendedName>
        <fullName evidence="3">DNA 3'-5' helicase</fullName>
        <ecNumber evidence="3">5.6.2.4</ecNumber>
    </recommendedName>
</protein>
<evidence type="ECO:0000259" key="5">
    <source>
        <dbReference type="PROSITE" id="PS51194"/>
    </source>
</evidence>
<feature type="compositionally biased region" description="Basic and acidic residues" evidence="4">
    <location>
        <begin position="336"/>
        <end position="345"/>
    </location>
</feature>
<dbReference type="OrthoDB" id="2499463at2759"/>
<dbReference type="PROSITE" id="PS51194">
    <property type="entry name" value="HELICASE_CTER"/>
    <property type="match status" value="1"/>
</dbReference>
<dbReference type="Gene3D" id="3.40.50.300">
    <property type="entry name" value="P-loop containing nucleotide triphosphate hydrolases"/>
    <property type="match status" value="1"/>
</dbReference>
<dbReference type="Proteomes" id="UP000308730">
    <property type="component" value="Unassembled WGS sequence"/>
</dbReference>
<dbReference type="SMART" id="SM00490">
    <property type="entry name" value="HELICc"/>
    <property type="match status" value="1"/>
</dbReference>
<feature type="region of interest" description="Disordered" evidence="4">
    <location>
        <begin position="189"/>
        <end position="221"/>
    </location>
</feature>
<evidence type="ECO:0000313" key="7">
    <source>
        <dbReference type="Proteomes" id="UP000308730"/>
    </source>
</evidence>
<evidence type="ECO:0000256" key="3">
    <source>
        <dbReference type="ARBA" id="ARBA00034808"/>
    </source>
</evidence>
<comment type="catalytic activity">
    <reaction evidence="2">
        <text>Couples ATP hydrolysis with the unwinding of duplex DNA by translocating in the 3'-5' direction.</text>
        <dbReference type="EC" id="5.6.2.4"/>
    </reaction>
</comment>
<comment type="similarity">
    <text evidence="1">Belongs to the helicase family. RecQ subfamily.</text>
</comment>
<dbReference type="PANTHER" id="PTHR13710:SF154">
    <property type="entry name" value="RECQ HELICASE, PUTATIVE (AFU_ORTHOLOGUE AFUA_6G14720)-RELATED"/>
    <property type="match status" value="1"/>
</dbReference>
<feature type="domain" description="Helicase C-terminal" evidence="5">
    <location>
        <begin position="58"/>
        <end position="208"/>
    </location>
</feature>
<reference evidence="6 7" key="1">
    <citation type="submission" date="2019-02" db="EMBL/GenBank/DDBJ databases">
        <title>Genome sequencing of the rare red list fungi Antrodiella citrinella (Flaviporus citrinellus).</title>
        <authorList>
            <person name="Buettner E."/>
            <person name="Kellner H."/>
        </authorList>
    </citation>
    <scope>NUCLEOTIDE SEQUENCE [LARGE SCALE GENOMIC DNA]</scope>
    <source>
        <strain evidence="6 7">DSM 108506</strain>
    </source>
</reference>
<dbReference type="PANTHER" id="PTHR13710">
    <property type="entry name" value="DNA HELICASE RECQ FAMILY MEMBER"/>
    <property type="match status" value="1"/>
</dbReference>
<dbReference type="Pfam" id="PF00271">
    <property type="entry name" value="Helicase_C"/>
    <property type="match status" value="1"/>
</dbReference>
<organism evidence="6 7">
    <name type="scientific">Antrodiella citrinella</name>
    <dbReference type="NCBI Taxonomy" id="2447956"/>
    <lineage>
        <taxon>Eukaryota</taxon>
        <taxon>Fungi</taxon>
        <taxon>Dikarya</taxon>
        <taxon>Basidiomycota</taxon>
        <taxon>Agaricomycotina</taxon>
        <taxon>Agaricomycetes</taxon>
        <taxon>Polyporales</taxon>
        <taxon>Steccherinaceae</taxon>
        <taxon>Antrodiella</taxon>
    </lineage>
</organism>
<comment type="caution">
    <text evidence="6">The sequence shown here is derived from an EMBL/GenBank/DDBJ whole genome shotgun (WGS) entry which is preliminary data.</text>
</comment>
<dbReference type="AlphaFoldDB" id="A0A4S4MZM0"/>
<proteinExistence type="inferred from homology"/>
<dbReference type="GO" id="GO:0043138">
    <property type="term" value="F:3'-5' DNA helicase activity"/>
    <property type="evidence" value="ECO:0007669"/>
    <property type="project" value="UniProtKB-EC"/>
</dbReference>
<dbReference type="InterPro" id="IPR027417">
    <property type="entry name" value="P-loop_NTPase"/>
</dbReference>
<sequence length="479" mass="54879">MFSATLNPDTLKQCEDSLIIEHDKAFYVNLGNDRQNIRIEVHYMNSKHDYEALGALLKLDSIVNVSDMPKTIIFTDDRRKAEDIWRWICIQIPSHLQDQVAFLHSLRPESGKTNTMERFTDGSLRFLVATEAVGMGADIPDIERIIQFGAPRLLTIWIQRAGRAGRLPHIHAVAYMLVEKSMFIVQQMQKNQDAPKKPGVPRDVEKDPNKDISEDDELEEGQTYKLKADNELRQWLKVRATCRRKYLDEFFNNPPRKDDIPKQDCCDNCAKRDRAITQLVQNFDVHNDSLSADDPSLVLTPQCKRGRSASTSSSQFTNPISPLSDSLNTPSKRRRIQEGEDETTRRPMAPSMAGPKTRTGKHRAAAIDALMHWRYQLGMNPARYASSPFPIDTIISDSIMKSLAHHAQWKTVADVEKGLAARWPFWEELAEEALEVLRSVDARKNLWQVLHIHSWRPIRRLHLNHQVPGSFLPHLTVMV</sequence>
<feature type="region of interest" description="Disordered" evidence="4">
    <location>
        <begin position="303"/>
        <end position="361"/>
    </location>
</feature>